<dbReference type="KEGG" id="acab:QRX50_16775"/>
<feature type="transmembrane region" description="Helical" evidence="2">
    <location>
        <begin position="51"/>
        <end position="72"/>
    </location>
</feature>
<keyword evidence="2" id="KW-1133">Transmembrane helix</keyword>
<evidence type="ECO:0000256" key="2">
    <source>
        <dbReference type="SAM" id="Phobius"/>
    </source>
</evidence>
<dbReference type="Proteomes" id="UP001236014">
    <property type="component" value="Chromosome"/>
</dbReference>
<sequence>MATESTPRAHKAGAFDIRLIIALLTGVYGIILTVMGAAFDTEADRVKSSGVNINLWSGIALLIFTALFILWARLRPIVVPEQTDQPDEGDDGDGGVTGEPPAAG</sequence>
<evidence type="ECO:0000313" key="3">
    <source>
        <dbReference type="EMBL" id="WIX82293.1"/>
    </source>
</evidence>
<organism evidence="3 4">
    <name type="scientific">Amycolatopsis carbonis</name>
    <dbReference type="NCBI Taxonomy" id="715471"/>
    <lineage>
        <taxon>Bacteria</taxon>
        <taxon>Bacillati</taxon>
        <taxon>Actinomycetota</taxon>
        <taxon>Actinomycetes</taxon>
        <taxon>Pseudonocardiales</taxon>
        <taxon>Pseudonocardiaceae</taxon>
        <taxon>Amycolatopsis</taxon>
    </lineage>
</organism>
<dbReference type="EMBL" id="CP127294">
    <property type="protein sequence ID" value="WIX82293.1"/>
    <property type="molecule type" value="Genomic_DNA"/>
</dbReference>
<proteinExistence type="predicted"/>
<feature type="transmembrane region" description="Helical" evidence="2">
    <location>
        <begin position="20"/>
        <end position="39"/>
    </location>
</feature>
<evidence type="ECO:0000313" key="4">
    <source>
        <dbReference type="Proteomes" id="UP001236014"/>
    </source>
</evidence>
<dbReference type="AlphaFoldDB" id="A0A9Y2IPB7"/>
<feature type="region of interest" description="Disordered" evidence="1">
    <location>
        <begin position="81"/>
        <end position="104"/>
    </location>
</feature>
<protein>
    <submittedName>
        <fullName evidence="3">Uncharacterized protein</fullName>
    </submittedName>
</protein>
<name>A0A9Y2IPB7_9PSEU</name>
<feature type="compositionally biased region" description="Acidic residues" evidence="1">
    <location>
        <begin position="84"/>
        <end position="93"/>
    </location>
</feature>
<keyword evidence="2" id="KW-0812">Transmembrane</keyword>
<keyword evidence="2" id="KW-0472">Membrane</keyword>
<keyword evidence="4" id="KW-1185">Reference proteome</keyword>
<dbReference type="RefSeq" id="WP_285972868.1">
    <property type="nucleotide sequence ID" value="NZ_CP127294.1"/>
</dbReference>
<accession>A0A9Y2IPB7</accession>
<reference evidence="3 4" key="1">
    <citation type="submission" date="2023-06" db="EMBL/GenBank/DDBJ databases">
        <authorList>
            <person name="Oyuntsetseg B."/>
            <person name="Kim S.B."/>
        </authorList>
    </citation>
    <scope>NUCLEOTIDE SEQUENCE [LARGE SCALE GENOMIC DNA]</scope>
    <source>
        <strain evidence="3 4">2-15</strain>
    </source>
</reference>
<evidence type="ECO:0000256" key="1">
    <source>
        <dbReference type="SAM" id="MobiDB-lite"/>
    </source>
</evidence>
<gene>
    <name evidence="3" type="ORF">QRX50_16775</name>
</gene>